<keyword evidence="15" id="KW-1185">Reference proteome</keyword>
<dbReference type="SMART" id="SM00320">
    <property type="entry name" value="WD40"/>
    <property type="match status" value="11"/>
</dbReference>
<keyword evidence="5" id="KW-0677">Repeat</keyword>
<evidence type="ECO:0000256" key="2">
    <source>
        <dbReference type="ARBA" id="ARBA00022527"/>
    </source>
</evidence>
<dbReference type="PRINTS" id="PR00320">
    <property type="entry name" value="GPROTEINBRPT"/>
</dbReference>
<dbReference type="InterPro" id="IPR020472">
    <property type="entry name" value="WD40_PAC1"/>
</dbReference>
<dbReference type="PROSITE" id="PS50082">
    <property type="entry name" value="WD_REPEATS_2"/>
    <property type="match status" value="4"/>
</dbReference>
<evidence type="ECO:0000313" key="14">
    <source>
        <dbReference type="EMBL" id="MBA2115985.1"/>
    </source>
</evidence>
<proteinExistence type="predicted"/>
<feature type="compositionally biased region" description="Basic and acidic residues" evidence="11">
    <location>
        <begin position="453"/>
        <end position="465"/>
    </location>
</feature>
<feature type="transmembrane region" description="Helical" evidence="12">
    <location>
        <begin position="379"/>
        <end position="404"/>
    </location>
</feature>
<evidence type="ECO:0000256" key="12">
    <source>
        <dbReference type="SAM" id="Phobius"/>
    </source>
</evidence>
<feature type="domain" description="Protein kinase" evidence="13">
    <location>
        <begin position="91"/>
        <end position="354"/>
    </location>
</feature>
<dbReference type="SMART" id="SM00564">
    <property type="entry name" value="PQQ"/>
    <property type="match status" value="4"/>
</dbReference>
<dbReference type="SMART" id="SM00220">
    <property type="entry name" value="S_TKc"/>
    <property type="match status" value="1"/>
</dbReference>
<dbReference type="FunFam" id="1.10.510.10:FF:000021">
    <property type="entry name" value="Serine/threonine protein kinase"/>
    <property type="match status" value="1"/>
</dbReference>
<dbReference type="SUPFAM" id="SSF50960">
    <property type="entry name" value="TolB, C-terminal domain"/>
    <property type="match status" value="1"/>
</dbReference>
<feature type="repeat" description="WD" evidence="9">
    <location>
        <begin position="786"/>
        <end position="818"/>
    </location>
</feature>
<evidence type="ECO:0000256" key="7">
    <source>
        <dbReference type="ARBA" id="ARBA00022777"/>
    </source>
</evidence>
<dbReference type="InterPro" id="IPR011009">
    <property type="entry name" value="Kinase-like_dom_sf"/>
</dbReference>
<evidence type="ECO:0000256" key="5">
    <source>
        <dbReference type="ARBA" id="ARBA00022737"/>
    </source>
</evidence>
<feature type="repeat" description="WD" evidence="9">
    <location>
        <begin position="712"/>
        <end position="743"/>
    </location>
</feature>
<feature type="region of interest" description="Disordered" evidence="11">
    <location>
        <begin position="417"/>
        <end position="465"/>
    </location>
</feature>
<keyword evidence="6 10" id="KW-0547">Nucleotide-binding</keyword>
<comment type="caution">
    <text evidence="14">The sequence shown here is derived from an EMBL/GenBank/DDBJ whole genome shotgun (WGS) entry which is preliminary data.</text>
</comment>
<keyword evidence="3 9" id="KW-0853">WD repeat</keyword>
<reference evidence="14 15" key="1">
    <citation type="submission" date="2020-05" db="EMBL/GenBank/DDBJ databases">
        <title>Bremerella alba sp. nov., a novel planctomycete isolated from the surface of the macroalga Fucus spiralis.</title>
        <authorList>
            <person name="Godinho O."/>
            <person name="Botelho R."/>
            <person name="Albuquerque L."/>
            <person name="Wiegand S."/>
            <person name="Da Costa M.S."/>
            <person name="Lobo-Da-Cunha A."/>
            <person name="Jogler C."/>
            <person name="Lage O.M."/>
        </authorList>
    </citation>
    <scope>NUCLEOTIDE SEQUENCE [LARGE SCALE GENOMIC DNA]</scope>
    <source>
        <strain evidence="14 15">FF15</strain>
    </source>
</reference>
<dbReference type="InterPro" id="IPR019775">
    <property type="entry name" value="WD40_repeat_CS"/>
</dbReference>
<keyword evidence="7 14" id="KW-0418">Kinase</keyword>
<evidence type="ECO:0000256" key="8">
    <source>
        <dbReference type="ARBA" id="ARBA00022840"/>
    </source>
</evidence>
<evidence type="ECO:0000313" key="15">
    <source>
        <dbReference type="Proteomes" id="UP000551616"/>
    </source>
</evidence>
<dbReference type="PANTHER" id="PTHR19879:SF9">
    <property type="entry name" value="TRANSCRIPTION INITIATION FACTOR TFIID SUBUNIT 5"/>
    <property type="match status" value="1"/>
</dbReference>
<feature type="compositionally biased region" description="Basic and acidic residues" evidence="11">
    <location>
        <begin position="417"/>
        <end position="437"/>
    </location>
</feature>
<dbReference type="InterPro" id="IPR000719">
    <property type="entry name" value="Prot_kinase_dom"/>
</dbReference>
<dbReference type="Proteomes" id="UP000551616">
    <property type="component" value="Unassembled WGS sequence"/>
</dbReference>
<accession>A0A7V9A811</accession>
<keyword evidence="8 10" id="KW-0067">ATP-binding</keyword>
<dbReference type="SUPFAM" id="SSF69322">
    <property type="entry name" value="Tricorn protease domain 2"/>
    <property type="match status" value="1"/>
</dbReference>
<feature type="repeat" description="WD" evidence="9">
    <location>
        <begin position="744"/>
        <end position="785"/>
    </location>
</feature>
<dbReference type="EC" id="2.7.11.1" evidence="1"/>
<evidence type="ECO:0000259" key="13">
    <source>
        <dbReference type="PROSITE" id="PS50011"/>
    </source>
</evidence>
<dbReference type="SUPFAM" id="SSF56112">
    <property type="entry name" value="Protein kinase-like (PK-like)"/>
    <property type="match status" value="1"/>
</dbReference>
<dbReference type="SUPFAM" id="SSF50978">
    <property type="entry name" value="WD40 repeat-like"/>
    <property type="match status" value="1"/>
</dbReference>
<dbReference type="Pfam" id="PF00069">
    <property type="entry name" value="Pkinase"/>
    <property type="match status" value="1"/>
</dbReference>
<dbReference type="Gene3D" id="3.30.200.20">
    <property type="entry name" value="Phosphorylase Kinase, domain 1"/>
    <property type="match status" value="1"/>
</dbReference>
<dbReference type="PANTHER" id="PTHR19879">
    <property type="entry name" value="TRANSCRIPTION INITIATION FACTOR TFIID"/>
    <property type="match status" value="1"/>
</dbReference>
<dbReference type="Gene3D" id="2.130.10.10">
    <property type="entry name" value="YVTN repeat-like/Quinoprotein amine dehydrogenase"/>
    <property type="match status" value="4"/>
</dbReference>
<sequence length="1124" mass="124199">MSSATTFRCPNSQCRKAFQQPKDGIGKRARCRHCGTMMELTENGAVEVMVLNTPRNRRKATLTLGDNTLSTPGDGVVAQYRRTSSGQIGRFELQEVLGTGGFGTVYRAFDSMLDRAVALKIPHAERVQTPEAATRFLREAKAAARLTHPNIVPVFDAGKEEDTYFIASGFVEGKSLEKFVEPDSPLRPRQAARIVVLLARAVHYAHSQGIIHRDIKPHNVMIDEANTPFLMDFGLARLEDNQEKLTKDGAVMGTPAYMAPEQANPERTSEVGPRSDQYSLGALFYELLTGDAPFRGPVHQVLLQVISEEPVPPRQRQAAISADLETICLKAMSKDPNHRFADCGVLADDLERWLEDRPITARKVSTFERGVRWVRRNPLIGGLVTAIVLVSLIGFAVSSTALSYSLASQEKAVSEAERAQRNEKEAKHHAQLARDNESLAISHQQSAEVARQTAEEERKKAEQERQNVVEALDRLKYRNYLTQMTLAHHSFQEASPGNVDRLLDNSEPEFRDWEWHYLDKLRKTHLSEQAIDWLKGYDHHRGCAISPSLDDIILEQDGILRSISLHDGSVNWSHPSGGLGVEAAAFSPDERHVAIKLIKQSIFRICSAKTGEPLFDLPSETNTGRGTTAFAVQENRLFTATFDRVDLWDLKTRKSILQTRPNQKAVIKSLAVSPTGEHFAVAYGGSVCCVCSVESGKTIYRIETNGGTPKRIAFSPDGTLLVTSGDVRDIQVWDIKKKALLNVLHGHRGGIVDVSFSPDGERIASASDDRTIRIWNLKKRRPPQILTGHADGVRRLRYSKDGESLVSASADGTIRFWDTSLRQDFTRLMNLDGIAGSVAISPDETQVAVGTDQGKIEIVELQTGKHVASFPVFKGIVATLDYSNDGKQIVATAFNDKTIRLIDSQSGEEIWAVDDHQQRVFQVAFHPNGKWVASRGCYDGFLAIRSVEDGSIVKKIQAFGNWTAPFRFTADGTKVVTAGWNIVELWDLETGKKLRRYVDRPGKANTDLQISSNGLVAVSNSNGTIKILNLDTLEEIATLTGHAQNIYSIAFGPEGRRLFSAGLDTTVRVWDVPTATEILNLQGPAFTLADGRFSPDIAATSDGRLITGTYGSILLLWNGKKSHE</sequence>
<dbReference type="Pfam" id="PF00400">
    <property type="entry name" value="WD40"/>
    <property type="match status" value="3"/>
</dbReference>
<dbReference type="InterPro" id="IPR015943">
    <property type="entry name" value="WD40/YVTN_repeat-like_dom_sf"/>
</dbReference>
<evidence type="ECO:0000256" key="11">
    <source>
        <dbReference type="SAM" id="MobiDB-lite"/>
    </source>
</evidence>
<protein>
    <recommendedName>
        <fullName evidence="1">non-specific serine/threonine protein kinase</fullName>
        <ecNumber evidence="1">2.7.11.1</ecNumber>
    </recommendedName>
</protein>
<dbReference type="CDD" id="cd14014">
    <property type="entry name" value="STKc_PknB_like"/>
    <property type="match status" value="1"/>
</dbReference>
<keyword evidence="12" id="KW-1133">Transmembrane helix</keyword>
<keyword evidence="12" id="KW-0472">Membrane</keyword>
<dbReference type="InterPro" id="IPR036322">
    <property type="entry name" value="WD40_repeat_dom_sf"/>
</dbReference>
<dbReference type="EMBL" id="JABRWO010000008">
    <property type="protein sequence ID" value="MBA2115985.1"/>
    <property type="molecule type" value="Genomic_DNA"/>
</dbReference>
<dbReference type="GO" id="GO:0005524">
    <property type="term" value="F:ATP binding"/>
    <property type="evidence" value="ECO:0007669"/>
    <property type="project" value="UniProtKB-UniRule"/>
</dbReference>
<feature type="repeat" description="WD" evidence="9">
    <location>
        <begin position="1039"/>
        <end position="1080"/>
    </location>
</feature>
<evidence type="ECO:0000256" key="3">
    <source>
        <dbReference type="ARBA" id="ARBA00022574"/>
    </source>
</evidence>
<dbReference type="AlphaFoldDB" id="A0A7V9A811"/>
<keyword evidence="4 14" id="KW-0808">Transferase</keyword>
<dbReference type="InterPro" id="IPR017441">
    <property type="entry name" value="Protein_kinase_ATP_BS"/>
</dbReference>
<dbReference type="RefSeq" id="WP_207397401.1">
    <property type="nucleotide sequence ID" value="NZ_JABRWO010000008.1"/>
</dbReference>
<dbReference type="PROSITE" id="PS50294">
    <property type="entry name" value="WD_REPEATS_REGION"/>
    <property type="match status" value="3"/>
</dbReference>
<name>A0A7V9A811_9BACT</name>
<dbReference type="PROSITE" id="PS50011">
    <property type="entry name" value="PROTEIN_KINASE_DOM"/>
    <property type="match status" value="1"/>
</dbReference>
<keyword evidence="2" id="KW-0723">Serine/threonine-protein kinase</keyword>
<organism evidence="14 15">
    <name type="scientific">Bremerella alba</name>
    <dbReference type="NCBI Taxonomy" id="980252"/>
    <lineage>
        <taxon>Bacteria</taxon>
        <taxon>Pseudomonadati</taxon>
        <taxon>Planctomycetota</taxon>
        <taxon>Planctomycetia</taxon>
        <taxon>Pirellulales</taxon>
        <taxon>Pirellulaceae</taxon>
        <taxon>Bremerella</taxon>
    </lineage>
</organism>
<dbReference type="InterPro" id="IPR018391">
    <property type="entry name" value="PQQ_b-propeller_rpt"/>
</dbReference>
<evidence type="ECO:0000256" key="10">
    <source>
        <dbReference type="PROSITE-ProRule" id="PRU10141"/>
    </source>
</evidence>
<evidence type="ECO:0000256" key="9">
    <source>
        <dbReference type="PROSITE-ProRule" id="PRU00221"/>
    </source>
</evidence>
<dbReference type="InterPro" id="IPR008271">
    <property type="entry name" value="Ser/Thr_kinase_AS"/>
</dbReference>
<evidence type="ECO:0000256" key="4">
    <source>
        <dbReference type="ARBA" id="ARBA00022679"/>
    </source>
</evidence>
<gene>
    <name evidence="14" type="primary">pknD_15</name>
    <name evidence="14" type="ORF">HOV93_31720</name>
</gene>
<dbReference type="CDD" id="cd00200">
    <property type="entry name" value="WD40"/>
    <property type="match status" value="1"/>
</dbReference>
<dbReference type="PROSITE" id="PS00108">
    <property type="entry name" value="PROTEIN_KINASE_ST"/>
    <property type="match status" value="1"/>
</dbReference>
<dbReference type="PROSITE" id="PS00678">
    <property type="entry name" value="WD_REPEATS_1"/>
    <property type="match status" value="2"/>
</dbReference>
<dbReference type="PROSITE" id="PS00107">
    <property type="entry name" value="PROTEIN_KINASE_ATP"/>
    <property type="match status" value="1"/>
</dbReference>
<dbReference type="Pfam" id="PF12894">
    <property type="entry name" value="ANAPC4_WD40"/>
    <property type="match status" value="1"/>
</dbReference>
<dbReference type="InterPro" id="IPR024977">
    <property type="entry name" value="Apc4-like_WD40_dom"/>
</dbReference>
<feature type="binding site" evidence="10">
    <location>
        <position position="120"/>
    </location>
    <ligand>
        <name>ATP</name>
        <dbReference type="ChEBI" id="CHEBI:30616"/>
    </ligand>
</feature>
<evidence type="ECO:0000256" key="6">
    <source>
        <dbReference type="ARBA" id="ARBA00022741"/>
    </source>
</evidence>
<evidence type="ECO:0000256" key="1">
    <source>
        <dbReference type="ARBA" id="ARBA00012513"/>
    </source>
</evidence>
<dbReference type="Gene3D" id="1.10.510.10">
    <property type="entry name" value="Transferase(Phosphotransferase) domain 1"/>
    <property type="match status" value="1"/>
</dbReference>
<keyword evidence="12" id="KW-0812">Transmembrane</keyword>
<dbReference type="InterPro" id="IPR001680">
    <property type="entry name" value="WD40_rpt"/>
</dbReference>
<dbReference type="GO" id="GO:0004674">
    <property type="term" value="F:protein serine/threonine kinase activity"/>
    <property type="evidence" value="ECO:0007669"/>
    <property type="project" value="UniProtKB-KW"/>
</dbReference>